<dbReference type="Pfam" id="PF00338">
    <property type="entry name" value="Ribosomal_S10"/>
    <property type="match status" value="1"/>
</dbReference>
<dbReference type="PRINTS" id="PR00971">
    <property type="entry name" value="RIBOSOMALS10"/>
</dbReference>
<comment type="function">
    <text evidence="4">Involved in the binding of tRNA to the ribosomes.</text>
</comment>
<evidence type="ECO:0000313" key="8">
    <source>
        <dbReference type="Proteomes" id="UP000034185"/>
    </source>
</evidence>
<dbReference type="InterPro" id="IPR001848">
    <property type="entry name" value="Ribosomal_uS10"/>
</dbReference>
<dbReference type="GO" id="GO:0005840">
    <property type="term" value="C:ribosome"/>
    <property type="evidence" value="ECO:0007669"/>
    <property type="project" value="UniProtKB-KW"/>
</dbReference>
<dbReference type="EMBL" id="LCRA01000008">
    <property type="protein sequence ID" value="KKW27752.1"/>
    <property type="molecule type" value="Genomic_DNA"/>
</dbReference>
<evidence type="ECO:0000256" key="2">
    <source>
        <dbReference type="ARBA" id="ARBA00022980"/>
    </source>
</evidence>
<comment type="subunit">
    <text evidence="4">Part of the 30S ribosomal subunit.</text>
</comment>
<dbReference type="AlphaFoldDB" id="A0A0G1ZIF0"/>
<name>A0A0G1ZIF0_9BACT</name>
<dbReference type="GO" id="GO:0006412">
    <property type="term" value="P:translation"/>
    <property type="evidence" value="ECO:0007669"/>
    <property type="project" value="UniProtKB-UniRule"/>
</dbReference>
<keyword evidence="3 4" id="KW-0687">Ribonucleoprotein</keyword>
<evidence type="ECO:0000256" key="4">
    <source>
        <dbReference type="HAMAP-Rule" id="MF_00508"/>
    </source>
</evidence>
<accession>A0A0G1ZIF0</accession>
<dbReference type="Proteomes" id="UP000034185">
    <property type="component" value="Unassembled WGS sequence"/>
</dbReference>
<dbReference type="NCBIfam" id="NF001861">
    <property type="entry name" value="PRK00596.1"/>
    <property type="match status" value="1"/>
</dbReference>
<dbReference type="PATRIC" id="fig|1618674.3.peg.283"/>
<dbReference type="InterPro" id="IPR027486">
    <property type="entry name" value="Ribosomal_uS10_dom"/>
</dbReference>
<dbReference type="FunFam" id="3.30.70.600:FF:000003">
    <property type="entry name" value="30S ribosomal protein S10"/>
    <property type="match status" value="1"/>
</dbReference>
<evidence type="ECO:0000256" key="5">
    <source>
        <dbReference type="SAM" id="MobiDB-lite"/>
    </source>
</evidence>
<keyword evidence="2 4" id="KW-0689">Ribosomal protein</keyword>
<protein>
    <recommendedName>
        <fullName evidence="4">Small ribosomal subunit protein uS10</fullName>
    </recommendedName>
</protein>
<feature type="compositionally biased region" description="Low complexity" evidence="5">
    <location>
        <begin position="33"/>
        <end position="45"/>
    </location>
</feature>
<feature type="domain" description="Small ribosomal subunit protein uS10" evidence="6">
    <location>
        <begin position="58"/>
        <end position="152"/>
    </location>
</feature>
<dbReference type="GO" id="GO:1990904">
    <property type="term" value="C:ribonucleoprotein complex"/>
    <property type="evidence" value="ECO:0007669"/>
    <property type="project" value="UniProtKB-KW"/>
</dbReference>
<proteinExistence type="inferred from homology"/>
<dbReference type="SUPFAM" id="SSF54999">
    <property type="entry name" value="Ribosomal protein S10"/>
    <property type="match status" value="1"/>
</dbReference>
<evidence type="ECO:0000259" key="6">
    <source>
        <dbReference type="SMART" id="SM01403"/>
    </source>
</evidence>
<evidence type="ECO:0000313" key="7">
    <source>
        <dbReference type="EMBL" id="KKW27752.1"/>
    </source>
</evidence>
<comment type="similarity">
    <text evidence="1 4">Belongs to the universal ribosomal protein uS10 family.</text>
</comment>
<comment type="caution">
    <text evidence="7">The sequence shown here is derived from an EMBL/GenBank/DDBJ whole genome shotgun (WGS) entry which is preliminary data.</text>
</comment>
<dbReference type="Gene3D" id="3.30.70.600">
    <property type="entry name" value="Ribosomal protein S10 domain"/>
    <property type="match status" value="1"/>
</dbReference>
<evidence type="ECO:0000256" key="1">
    <source>
        <dbReference type="ARBA" id="ARBA00007102"/>
    </source>
</evidence>
<feature type="region of interest" description="Disordered" evidence="5">
    <location>
        <begin position="1"/>
        <end position="54"/>
    </location>
</feature>
<dbReference type="GO" id="GO:0000049">
    <property type="term" value="F:tRNA binding"/>
    <property type="evidence" value="ECO:0007669"/>
    <property type="project" value="UniProtKB-UniRule"/>
</dbReference>
<reference evidence="7 8" key="1">
    <citation type="journal article" date="2015" name="Nature">
        <title>rRNA introns, odd ribosomes, and small enigmatic genomes across a large radiation of phyla.</title>
        <authorList>
            <person name="Brown C.T."/>
            <person name="Hug L.A."/>
            <person name="Thomas B.C."/>
            <person name="Sharon I."/>
            <person name="Castelle C.J."/>
            <person name="Singh A."/>
            <person name="Wilkins M.J."/>
            <person name="Williams K.H."/>
            <person name="Banfield J.F."/>
        </authorList>
    </citation>
    <scope>NUCLEOTIDE SEQUENCE [LARGE SCALE GENOMIC DNA]</scope>
</reference>
<dbReference type="GO" id="GO:0003735">
    <property type="term" value="F:structural constituent of ribosome"/>
    <property type="evidence" value="ECO:0007669"/>
    <property type="project" value="InterPro"/>
</dbReference>
<dbReference type="HAMAP" id="MF_00508">
    <property type="entry name" value="Ribosomal_uS10"/>
    <property type="match status" value="1"/>
</dbReference>
<organism evidence="7 8">
    <name type="scientific">Candidatus Kaiserbacteria bacterium GW2011_GWB1_52_6</name>
    <dbReference type="NCBI Taxonomy" id="1618674"/>
    <lineage>
        <taxon>Bacteria</taxon>
        <taxon>Candidatus Kaiseribacteriota</taxon>
    </lineage>
</organism>
<dbReference type="NCBIfam" id="TIGR01049">
    <property type="entry name" value="rpsJ_bact"/>
    <property type="match status" value="1"/>
</dbReference>
<dbReference type="InterPro" id="IPR036838">
    <property type="entry name" value="Ribosomal_uS10_dom_sf"/>
</dbReference>
<dbReference type="SMART" id="SM01403">
    <property type="entry name" value="Ribosomal_S10"/>
    <property type="match status" value="1"/>
</dbReference>
<dbReference type="PANTHER" id="PTHR11700">
    <property type="entry name" value="30S RIBOSOMAL PROTEIN S10 FAMILY MEMBER"/>
    <property type="match status" value="1"/>
</dbReference>
<evidence type="ECO:0000256" key="3">
    <source>
        <dbReference type="ARBA" id="ARBA00023274"/>
    </source>
</evidence>
<gene>
    <name evidence="4" type="primary">rpsJ</name>
    <name evidence="7" type="ORF">UY70_C0008G0031</name>
</gene>
<sequence>MTAEETVKKARKPRTKAAKPADGSSVAPGSTPSKSSGQAHSSQAAHRAKKSDSMHRLRIRVRAYEHGVLDLSVKQIIDTAARYNAEVIGPVPLPIDIKKYTVNRAAFIDKDSREQFEMRIHKRMIDILNPAPKVIEALTNIDLPSGVSIDVKMM</sequence>